<dbReference type="GO" id="GO:0016757">
    <property type="term" value="F:glycosyltransferase activity"/>
    <property type="evidence" value="ECO:0007669"/>
    <property type="project" value="UniProtKB-KW"/>
</dbReference>
<name>A0ABV3GN31_MICGL</name>
<dbReference type="PANTHER" id="PTHR30160:SF1">
    <property type="entry name" value="LIPOPOLYSACCHARIDE 1,2-N-ACETYLGLUCOSAMINETRANSFERASE-RELATED"/>
    <property type="match status" value="1"/>
</dbReference>
<comment type="caution">
    <text evidence="3">The sequence shown here is derived from an EMBL/GenBank/DDBJ whole genome shotgun (WGS) entry which is preliminary data.</text>
</comment>
<dbReference type="PANTHER" id="PTHR30160">
    <property type="entry name" value="TETRAACYLDISACCHARIDE 4'-KINASE-RELATED"/>
    <property type="match status" value="1"/>
</dbReference>
<dbReference type="Gene3D" id="3.40.50.2000">
    <property type="entry name" value="Glycogen Phosphorylase B"/>
    <property type="match status" value="2"/>
</dbReference>
<evidence type="ECO:0000256" key="1">
    <source>
        <dbReference type="ARBA" id="ARBA00022676"/>
    </source>
</evidence>
<evidence type="ECO:0000313" key="3">
    <source>
        <dbReference type="EMBL" id="MEV0973044.1"/>
    </source>
</evidence>
<evidence type="ECO:0000313" key="4">
    <source>
        <dbReference type="Proteomes" id="UP001551675"/>
    </source>
</evidence>
<dbReference type="SUPFAM" id="SSF53756">
    <property type="entry name" value="UDP-Glycosyltransferase/glycogen phosphorylase"/>
    <property type="match status" value="1"/>
</dbReference>
<dbReference type="RefSeq" id="WP_358138513.1">
    <property type="nucleotide sequence ID" value="NZ_JBFALK010000020.1"/>
</dbReference>
<reference evidence="3 4" key="1">
    <citation type="submission" date="2024-06" db="EMBL/GenBank/DDBJ databases">
        <title>The Natural Products Discovery Center: Release of the First 8490 Sequenced Strains for Exploring Actinobacteria Biosynthetic Diversity.</title>
        <authorList>
            <person name="Kalkreuter E."/>
            <person name="Kautsar S.A."/>
            <person name="Yang D."/>
            <person name="Bader C.D."/>
            <person name="Teijaro C.N."/>
            <person name="Fluegel L."/>
            <person name="Davis C.M."/>
            <person name="Simpson J.R."/>
            <person name="Lauterbach L."/>
            <person name="Steele A.D."/>
            <person name="Gui C."/>
            <person name="Meng S."/>
            <person name="Li G."/>
            <person name="Viehrig K."/>
            <person name="Ye F."/>
            <person name="Su P."/>
            <person name="Kiefer A.F."/>
            <person name="Nichols A."/>
            <person name="Cepeda A.J."/>
            <person name="Yan W."/>
            <person name="Fan B."/>
            <person name="Jiang Y."/>
            <person name="Adhikari A."/>
            <person name="Zheng C.-J."/>
            <person name="Schuster L."/>
            <person name="Cowan T.M."/>
            <person name="Smanski M.J."/>
            <person name="Chevrette M.G."/>
            <person name="De Carvalho L.P.S."/>
            <person name="Shen B."/>
        </authorList>
    </citation>
    <scope>NUCLEOTIDE SEQUENCE [LARGE SCALE GENOMIC DNA]</scope>
    <source>
        <strain evidence="3 4">NPDC050100</strain>
    </source>
</reference>
<dbReference type="InterPro" id="IPR002201">
    <property type="entry name" value="Glyco_trans_9"/>
</dbReference>
<dbReference type="EMBL" id="JBFALK010000020">
    <property type="protein sequence ID" value="MEV0973044.1"/>
    <property type="molecule type" value="Genomic_DNA"/>
</dbReference>
<dbReference type="Proteomes" id="UP001551675">
    <property type="component" value="Unassembled WGS sequence"/>
</dbReference>
<organism evidence="3 4">
    <name type="scientific">Microtetraspora glauca</name>
    <dbReference type="NCBI Taxonomy" id="1996"/>
    <lineage>
        <taxon>Bacteria</taxon>
        <taxon>Bacillati</taxon>
        <taxon>Actinomycetota</taxon>
        <taxon>Actinomycetes</taxon>
        <taxon>Streptosporangiales</taxon>
        <taxon>Streptosporangiaceae</taxon>
        <taxon>Microtetraspora</taxon>
    </lineage>
</organism>
<keyword evidence="2 3" id="KW-0808">Transferase</keyword>
<dbReference type="EC" id="2.4.-.-" evidence="3"/>
<keyword evidence="1 3" id="KW-0328">Glycosyltransferase</keyword>
<accession>A0ABV3GN31</accession>
<dbReference type="Pfam" id="PF01075">
    <property type="entry name" value="Glyco_transf_9"/>
    <property type="match status" value="1"/>
</dbReference>
<proteinExistence type="predicted"/>
<gene>
    <name evidence="3" type="ORF">AB0I59_30940</name>
</gene>
<dbReference type="InterPro" id="IPR051199">
    <property type="entry name" value="LPS_LOS_Heptosyltrfase"/>
</dbReference>
<evidence type="ECO:0000256" key="2">
    <source>
        <dbReference type="ARBA" id="ARBA00022679"/>
    </source>
</evidence>
<sequence length="345" mass="35539">MTGPGFRQDGQGRPVVLVARPDNAGDVLLAGPAIRAVAAGARRVIVLAGPYGRAAAELLPGVDEVLEWRTPWIDPGHVPMTGAHAARLIDAARAAAPDTALILTSFHQSPLPLALLLRLAGTPRIAAISTDYPGSLLDVRHVVDETVDVPEAERMLGLARVAGFDLPPGDDGRLAVRRPLPDVTRLTGPPGYVVVHPGATAPARAWPPDEHARTVKELAACGFRVVVTGVERELTAEVAGAQAADLGGATTFAELAAVLAGACVVVAGNTGPAHLAAAVGTPVVSLFAPVVPAARWAPYGVPSVVLGDQDAPCRGSRARTCPVPGHPCLMSVTAEQVVRSVRSLR</sequence>
<dbReference type="CDD" id="cd03789">
    <property type="entry name" value="GT9_LPS_heptosyltransferase"/>
    <property type="match status" value="1"/>
</dbReference>
<protein>
    <submittedName>
        <fullName evidence="3">Glycosyltransferase family 9 protein</fullName>
        <ecNumber evidence="3">2.4.-.-</ecNumber>
    </submittedName>
</protein>
<keyword evidence="4" id="KW-1185">Reference proteome</keyword>